<dbReference type="Gene3D" id="3.30.379.10">
    <property type="entry name" value="Chitobiase/beta-hexosaminidase domain 2-like"/>
    <property type="match status" value="1"/>
</dbReference>
<dbReference type="PANTHER" id="PTHR37842:SF2">
    <property type="entry name" value="GYLCOSYL HYDROLASE 115 C-TERMINAL DOMAIN-CONTAINING PROTEIN"/>
    <property type="match status" value="1"/>
</dbReference>
<dbReference type="SUPFAM" id="SSF55545">
    <property type="entry name" value="beta-N-acetylhexosaminidase-like domain"/>
    <property type="match status" value="1"/>
</dbReference>
<name>A0A6V6YQX0_9FLAO</name>
<reference evidence="5 6" key="1">
    <citation type="submission" date="2020-06" db="EMBL/GenBank/DDBJ databases">
        <authorList>
            <person name="Criscuolo A."/>
        </authorList>
    </citation>
    <scope>NUCLEOTIDE SEQUENCE [LARGE SCALE GENOMIC DNA]</scope>
    <source>
        <strain evidence="6">CIP 110025</strain>
    </source>
</reference>
<evidence type="ECO:0000259" key="3">
    <source>
        <dbReference type="Pfam" id="PF03648"/>
    </source>
</evidence>
<dbReference type="GO" id="GO:0046559">
    <property type="term" value="F:alpha-glucuronidase activity"/>
    <property type="evidence" value="ECO:0007669"/>
    <property type="project" value="InterPro"/>
</dbReference>
<dbReference type="InterPro" id="IPR041437">
    <property type="entry name" value="GH115_C"/>
</dbReference>
<dbReference type="InterPro" id="IPR005154">
    <property type="entry name" value="Glyco_hydro_67_aGlcAse_N"/>
</dbReference>
<evidence type="ECO:0000313" key="6">
    <source>
        <dbReference type="Proteomes" id="UP000556700"/>
    </source>
</evidence>
<organism evidence="5 6">
    <name type="scientific">Flavobacterium chungangense</name>
    <dbReference type="NCBI Taxonomy" id="554283"/>
    <lineage>
        <taxon>Bacteria</taxon>
        <taxon>Pseudomonadati</taxon>
        <taxon>Bacteroidota</taxon>
        <taxon>Flavobacteriia</taxon>
        <taxon>Flavobacteriales</taxon>
        <taxon>Flavobacteriaceae</taxon>
        <taxon>Flavobacterium</taxon>
    </lineage>
</organism>
<dbReference type="RefSeq" id="WP_035136358.1">
    <property type="nucleotide sequence ID" value="NZ_CAIJDO010000076.1"/>
</dbReference>
<protein>
    <submittedName>
        <fullName evidence="5">Glycosyl hydrolase</fullName>
    </submittedName>
</protein>
<keyword evidence="1 5" id="KW-0378">Hydrolase</keyword>
<dbReference type="Pfam" id="PF17829">
    <property type="entry name" value="GH115_C"/>
    <property type="match status" value="1"/>
</dbReference>
<dbReference type="AlphaFoldDB" id="A0A6V6YQX0"/>
<keyword evidence="6" id="KW-1185">Reference proteome</keyword>
<dbReference type="Gene3D" id="3.20.20.520">
    <property type="entry name" value="Glycosyl hydrolase family 115"/>
    <property type="match status" value="1"/>
</dbReference>
<dbReference type="InterPro" id="IPR029018">
    <property type="entry name" value="Hex-like_dom2"/>
</dbReference>
<dbReference type="Pfam" id="PF03648">
    <property type="entry name" value="Glyco_hydro_67N"/>
    <property type="match status" value="1"/>
</dbReference>
<evidence type="ECO:0000256" key="1">
    <source>
        <dbReference type="ARBA" id="ARBA00022801"/>
    </source>
</evidence>
<comment type="caution">
    <text evidence="5">The sequence shown here is derived from an EMBL/GenBank/DDBJ whole genome shotgun (WGS) entry which is preliminary data.</text>
</comment>
<accession>A0A6V6YQX0</accession>
<dbReference type="InterPro" id="IPR031924">
    <property type="entry name" value="GH115"/>
</dbReference>
<proteinExistence type="predicted"/>
<gene>
    <name evidence="5" type="ORF">FLACHUCJ7_00684</name>
</gene>
<dbReference type="GO" id="GO:0045493">
    <property type="term" value="P:xylan catabolic process"/>
    <property type="evidence" value="ECO:0007669"/>
    <property type="project" value="InterPro"/>
</dbReference>
<evidence type="ECO:0000256" key="2">
    <source>
        <dbReference type="SAM" id="SignalP"/>
    </source>
</evidence>
<sequence length="815" mass="94361">MNKNILARLLLLLIFLSNNIYSQDKNAVNFSIADSNQLTTIYIDKNTDELVIWAVNELADDVKEITGKRPEIVPTQTISKKGIYIGQASSDLFKSKSKDLSGQWEKFSIKKEKENLVVVGSDIRGTVYAIFEITERLGISPWKWWADVHPIKKEKLTLLLPQRGIISSPSVQYRGIFLNDEDWGLEPWAEKTFEPEVGNIGPKTYEKIFKLLLRLKANTIWPAMHPSTKGFFTLPGNKEIAQKYHMVIGSSHAEPMLRNNVDEWKPKIHGDYNYFTNKSNVDKYWQDRLDELKSAQNETIMTLGMRGVHDSKMEGAKDLKESIDMVEKIILNQREMLSNTFKKPLKDIPQAFVPYKEVLELYDNGLKVPDDITLVWPDDNYGYIRRLSNEEEQKRAGGSGVYYHISYWGRPHDYLWLSTTQPGLIWYEMTKAYENGAKKMWIVNVGDIKPAEYDTELFLDLAWDINSIKSDGINQYLKHWITREFSPQIANDLSAVFAEHYRLAFLRKPEYMGWSQTEPTTQIKLSDFTEEECHERIKAYDNLIDEVEMWYTAVAVDSGPAVPDEREDAYFQLVIYPIEAAANMNHKFLYWNLACRASDENEKKKYETLSNESYNKIKELTDFYNEKLSSGKWNHMMSMRPRNLPVFDSIKKAEFSKEASVKETSKTIKFISANQFISKKESKEYQWKTINGLGYSNNAITLFPLKQKYFKTEKPSVSYDFEIENVGNYEIEIHLLPTHANNFDHQIEVQIDGNKTQSFSINTKDRDKTWKENVLRNSAIVKLPVSNANKGKHTIAINVNQTGIVLDYITVNTKI</sequence>
<feature type="signal peptide" evidence="2">
    <location>
        <begin position="1"/>
        <end position="22"/>
    </location>
</feature>
<dbReference type="InterPro" id="IPR042301">
    <property type="entry name" value="GH115_sf"/>
</dbReference>
<dbReference type="Proteomes" id="UP000556700">
    <property type="component" value="Unassembled WGS sequence"/>
</dbReference>
<dbReference type="Gene3D" id="2.60.120.1620">
    <property type="match status" value="1"/>
</dbReference>
<keyword evidence="2" id="KW-0732">Signal</keyword>
<feature type="domain" description="Alpha glucuronidase N-terminal" evidence="3">
    <location>
        <begin position="35"/>
        <end position="132"/>
    </location>
</feature>
<evidence type="ECO:0000313" key="5">
    <source>
        <dbReference type="EMBL" id="CAD0001833.1"/>
    </source>
</evidence>
<feature type="chain" id="PRO_5027950963" evidence="2">
    <location>
        <begin position="23"/>
        <end position="815"/>
    </location>
</feature>
<dbReference type="Gene3D" id="1.20.58.2150">
    <property type="match status" value="1"/>
</dbReference>
<dbReference type="Pfam" id="PF15979">
    <property type="entry name" value="Glyco_hydro_115"/>
    <property type="match status" value="1"/>
</dbReference>
<dbReference type="EMBL" id="CAIJDO010000076">
    <property type="protein sequence ID" value="CAD0001833.1"/>
    <property type="molecule type" value="Genomic_DNA"/>
</dbReference>
<feature type="domain" description="Gylcosyl hydrolase 115 C-terminal" evidence="4">
    <location>
        <begin position="671"/>
        <end position="813"/>
    </location>
</feature>
<evidence type="ECO:0000259" key="4">
    <source>
        <dbReference type="Pfam" id="PF17829"/>
    </source>
</evidence>
<dbReference type="PANTHER" id="PTHR37842">
    <property type="match status" value="1"/>
</dbReference>